<accession>A0ABN9L4A1</accession>
<dbReference type="EMBL" id="CAUEEQ010008835">
    <property type="protein sequence ID" value="CAJ0932701.1"/>
    <property type="molecule type" value="Genomic_DNA"/>
</dbReference>
<gene>
    <name evidence="1" type="ORF">RIMI_LOCUS5227513</name>
</gene>
<proteinExistence type="predicted"/>
<dbReference type="Proteomes" id="UP001176940">
    <property type="component" value="Unassembled WGS sequence"/>
</dbReference>
<evidence type="ECO:0000313" key="1">
    <source>
        <dbReference type="EMBL" id="CAJ0932701.1"/>
    </source>
</evidence>
<keyword evidence="2" id="KW-1185">Reference proteome</keyword>
<organism evidence="1 2">
    <name type="scientific">Ranitomeya imitator</name>
    <name type="common">mimic poison frog</name>
    <dbReference type="NCBI Taxonomy" id="111125"/>
    <lineage>
        <taxon>Eukaryota</taxon>
        <taxon>Metazoa</taxon>
        <taxon>Chordata</taxon>
        <taxon>Craniata</taxon>
        <taxon>Vertebrata</taxon>
        <taxon>Euteleostomi</taxon>
        <taxon>Amphibia</taxon>
        <taxon>Batrachia</taxon>
        <taxon>Anura</taxon>
        <taxon>Neobatrachia</taxon>
        <taxon>Hyloidea</taxon>
        <taxon>Dendrobatidae</taxon>
        <taxon>Dendrobatinae</taxon>
        <taxon>Ranitomeya</taxon>
    </lineage>
</organism>
<comment type="caution">
    <text evidence="1">The sequence shown here is derived from an EMBL/GenBank/DDBJ whole genome shotgun (WGS) entry which is preliminary data.</text>
</comment>
<protein>
    <submittedName>
        <fullName evidence="1">Uncharacterized protein</fullName>
    </submittedName>
</protein>
<name>A0ABN9L4A1_9NEOB</name>
<sequence length="145" mass="16439">MKSVYGLVYGILSLGARMCKSALFIKPINMGRSHPKLERIILSLKRLLNNSTTMEVKMVDLKIIVVMEVLIKAQAAMEAHKTMQVMMMVQKVMKGTTEAQKAKKDKLLMEGMIVGQMLMEAMIMVQRPMKANMVKIMENESIFTK</sequence>
<reference evidence="1" key="1">
    <citation type="submission" date="2023-07" db="EMBL/GenBank/DDBJ databases">
        <authorList>
            <person name="Stuckert A."/>
        </authorList>
    </citation>
    <scope>NUCLEOTIDE SEQUENCE</scope>
</reference>
<evidence type="ECO:0000313" key="2">
    <source>
        <dbReference type="Proteomes" id="UP001176940"/>
    </source>
</evidence>